<dbReference type="RefSeq" id="WP_046872246.1">
    <property type="nucleotide sequence ID" value="NZ_BJLT01000037.1"/>
</dbReference>
<dbReference type="InterPro" id="IPR007337">
    <property type="entry name" value="RelB/DinJ"/>
</dbReference>
<dbReference type="GO" id="GO:0044010">
    <property type="term" value="P:single-species biofilm formation"/>
    <property type="evidence" value="ECO:0007669"/>
    <property type="project" value="InterPro"/>
</dbReference>
<dbReference type="EMBL" id="CP012275">
    <property type="protein sequence ID" value="AMV63587.1"/>
    <property type="molecule type" value="Genomic_DNA"/>
</dbReference>
<keyword evidence="2" id="KW-1277">Toxin-antitoxin system</keyword>
<evidence type="ECO:0000313" key="5">
    <source>
        <dbReference type="Proteomes" id="UP000076244"/>
    </source>
</evidence>
<dbReference type="EMBL" id="CP012288">
    <property type="protein sequence ID" value="AMV66473.1"/>
    <property type="molecule type" value="Genomic_DNA"/>
</dbReference>
<dbReference type="Proteomes" id="UP000076405">
    <property type="component" value="Chromosome"/>
</dbReference>
<evidence type="ECO:0000256" key="1">
    <source>
        <dbReference type="ARBA" id="ARBA00010562"/>
    </source>
</evidence>
<dbReference type="GO" id="GO:0006355">
    <property type="term" value="P:regulation of DNA-templated transcription"/>
    <property type="evidence" value="ECO:0007669"/>
    <property type="project" value="InterPro"/>
</dbReference>
<dbReference type="PIRSF" id="PIRSF003108">
    <property type="entry name" value="DinJ"/>
    <property type="match status" value="1"/>
</dbReference>
<comment type="similarity">
    <text evidence="1">Belongs to the RelB/DinJ antitoxin family.</text>
</comment>
<dbReference type="PANTHER" id="PTHR38781:SF1">
    <property type="entry name" value="ANTITOXIN DINJ-RELATED"/>
    <property type="match status" value="1"/>
</dbReference>
<accession>A0A143AMC1</accession>
<gene>
    <name evidence="3" type="ORF">ADU70_2121</name>
    <name evidence="4" type="ORF">ADU72_0528</name>
</gene>
<dbReference type="KEGG" id="pdm:ADU72_0528"/>
<protein>
    <submittedName>
        <fullName evidence="3">DNA-damage-inducible protein J</fullName>
    </submittedName>
</protein>
<dbReference type="GO" id="GO:0006351">
    <property type="term" value="P:DNA-templated transcription"/>
    <property type="evidence" value="ECO:0007669"/>
    <property type="project" value="TreeGrafter"/>
</dbReference>
<evidence type="ECO:0000313" key="6">
    <source>
        <dbReference type="Proteomes" id="UP000076405"/>
    </source>
</evidence>
<organism evidence="3 6">
    <name type="scientific">Pediococcus damnosus</name>
    <dbReference type="NCBI Taxonomy" id="51663"/>
    <lineage>
        <taxon>Bacteria</taxon>
        <taxon>Bacillati</taxon>
        <taxon>Bacillota</taxon>
        <taxon>Bacilli</taxon>
        <taxon>Lactobacillales</taxon>
        <taxon>Lactobacillaceae</taxon>
        <taxon>Pediococcus</taxon>
    </lineage>
</organism>
<name>A0A143AMC1_9LACO</name>
<evidence type="ECO:0000313" key="4">
    <source>
        <dbReference type="EMBL" id="AMV66473.1"/>
    </source>
</evidence>
<proteinExistence type="inferred from homology"/>
<dbReference type="GeneID" id="57275808"/>
<dbReference type="InterPro" id="IPR026262">
    <property type="entry name" value="DinJ"/>
</dbReference>
<sequence length="89" mass="10162">MNTKSKDTRLSIRIEPELKSAGQDVAKDMGMDLTTAVKMFITAMVKEQRLPFEPTSLPVETLQALRESEHHNDYKTYSSAKEMWSDLNV</sequence>
<dbReference type="GO" id="GO:0000987">
    <property type="term" value="F:cis-regulatory region sequence-specific DNA binding"/>
    <property type="evidence" value="ECO:0007669"/>
    <property type="project" value="InterPro"/>
</dbReference>
<keyword evidence="5" id="KW-1185">Reference proteome</keyword>
<dbReference type="AlphaFoldDB" id="A0A143AMC1"/>
<dbReference type="Proteomes" id="UP000076244">
    <property type="component" value="Chromosome"/>
</dbReference>
<evidence type="ECO:0000256" key="2">
    <source>
        <dbReference type="ARBA" id="ARBA00022649"/>
    </source>
</evidence>
<dbReference type="OrthoDB" id="9808267at2"/>
<dbReference type="Pfam" id="PF04221">
    <property type="entry name" value="RelB"/>
    <property type="match status" value="1"/>
</dbReference>
<dbReference type="GO" id="GO:0015643">
    <property type="term" value="F:toxic substance binding"/>
    <property type="evidence" value="ECO:0007669"/>
    <property type="project" value="InterPro"/>
</dbReference>
<reference evidence="5 6" key="1">
    <citation type="journal article" date="2016" name="PLoS ONE">
        <title>The Identification of Novel Diagnostic Marker Genes for the Detection of Beer Spoiling Pediococcus damnosus Strains Using the BlAst Diagnostic Gene findEr.</title>
        <authorList>
            <person name="Behr J."/>
            <person name="Geissler A.J."/>
            <person name="Schmid J."/>
            <person name="Zehe A."/>
            <person name="Vogel R.F."/>
        </authorList>
    </citation>
    <scope>NUCLEOTIDE SEQUENCE [LARGE SCALE GENOMIC DNA]</scope>
    <source>
        <strain evidence="3 6">TMW 2.1533</strain>
        <strain evidence="4 5">TMW 2.1535</strain>
    </source>
</reference>
<evidence type="ECO:0000313" key="3">
    <source>
        <dbReference type="EMBL" id="AMV63587.1"/>
    </source>
</evidence>
<dbReference type="Gene3D" id="1.10.1220.10">
    <property type="entry name" value="Met repressor-like"/>
    <property type="match status" value="1"/>
</dbReference>
<dbReference type="InterPro" id="IPR013321">
    <property type="entry name" value="Arc_rbn_hlx_hlx"/>
</dbReference>
<dbReference type="PANTHER" id="PTHR38781">
    <property type="entry name" value="ANTITOXIN DINJ-RELATED"/>
    <property type="match status" value="1"/>
</dbReference>
<dbReference type="NCBIfam" id="TIGR02384">
    <property type="entry name" value="RelB_DinJ"/>
    <property type="match status" value="1"/>
</dbReference>